<proteinExistence type="predicted"/>
<dbReference type="EMBL" id="GEZM01082931">
    <property type="protein sequence ID" value="JAV61214.1"/>
    <property type="molecule type" value="Transcribed_RNA"/>
</dbReference>
<organism evidence="1">
    <name type="scientific">Photinus pyralis</name>
    <name type="common">Common eastern firefly</name>
    <name type="synonym">Lampyris pyralis</name>
    <dbReference type="NCBI Taxonomy" id="7054"/>
    <lineage>
        <taxon>Eukaryota</taxon>
        <taxon>Metazoa</taxon>
        <taxon>Ecdysozoa</taxon>
        <taxon>Arthropoda</taxon>
        <taxon>Hexapoda</taxon>
        <taxon>Insecta</taxon>
        <taxon>Pterygota</taxon>
        <taxon>Neoptera</taxon>
        <taxon>Endopterygota</taxon>
        <taxon>Coleoptera</taxon>
        <taxon>Polyphaga</taxon>
        <taxon>Elateriformia</taxon>
        <taxon>Elateroidea</taxon>
        <taxon>Lampyridae</taxon>
        <taxon>Lampyrinae</taxon>
        <taxon>Photinus</taxon>
    </lineage>
</organism>
<protein>
    <submittedName>
        <fullName evidence="1">Uncharacterized protein</fullName>
    </submittedName>
</protein>
<evidence type="ECO:0000313" key="1">
    <source>
        <dbReference type="EMBL" id="JAV61215.1"/>
    </source>
</evidence>
<name>A0A1Y1KNG8_PHOPY</name>
<sequence>MHQPGRLWVVVVGVGKIYQQITQIPRARRSGRGVAKYFENETNYSGITSKGEQSRLGNDHTHFHLLEGMSKYSFPTDATFSAIRRKGSVKTTLTTLKRVLRIKPFVEEGAIPSGLGP</sequence>
<dbReference type="EMBL" id="GEZM01082930">
    <property type="protein sequence ID" value="JAV61215.1"/>
    <property type="molecule type" value="Transcribed_RNA"/>
</dbReference>
<reference evidence="1" key="1">
    <citation type="journal article" date="2016" name="Sci. Rep.">
        <title>Molecular characterization of firefly nuptial gifts: a multi-omics approach sheds light on postcopulatory sexual selection.</title>
        <authorList>
            <person name="Al-Wathiqui N."/>
            <person name="Fallon T.R."/>
            <person name="South A."/>
            <person name="Weng J.K."/>
            <person name="Lewis S.M."/>
        </authorList>
    </citation>
    <scope>NUCLEOTIDE SEQUENCE</scope>
</reference>
<accession>A0A1Y1KNG8</accession>
<dbReference type="AlphaFoldDB" id="A0A1Y1KNG8"/>